<dbReference type="SUPFAM" id="SSF51735">
    <property type="entry name" value="NAD(P)-binding Rossmann-fold domains"/>
    <property type="match status" value="1"/>
</dbReference>
<dbReference type="PANTHER" id="PTHR48079">
    <property type="entry name" value="PROTEIN YEEZ"/>
    <property type="match status" value="1"/>
</dbReference>
<feature type="compositionally biased region" description="Pro residues" evidence="1">
    <location>
        <begin position="1"/>
        <end position="10"/>
    </location>
</feature>
<evidence type="ECO:0000313" key="3">
    <source>
        <dbReference type="EMBL" id="TCP37624.1"/>
    </source>
</evidence>
<accession>A0A4R2PRF1</accession>
<dbReference type="GO" id="GO:0005737">
    <property type="term" value="C:cytoplasm"/>
    <property type="evidence" value="ECO:0007669"/>
    <property type="project" value="TreeGrafter"/>
</dbReference>
<dbReference type="EMBL" id="SLXO01000002">
    <property type="protein sequence ID" value="TCP37624.1"/>
    <property type="molecule type" value="Genomic_DNA"/>
</dbReference>
<evidence type="ECO:0000256" key="1">
    <source>
        <dbReference type="SAM" id="MobiDB-lite"/>
    </source>
</evidence>
<sequence>MPANAGPPPTTSACEPRPAPATAAAPAGRPVAGPPPPGATVALTGATGFLGGYILDRLSQSGYRVRALTRRPQPDRPGVTWVPGRMDDDASLRRLVAGAQGLVHNAGLVRAWNRAEFFSVNAWGTLRLAMAVGMAAPEMRRCVLISSLAARSPRLSAYAASKRAAEQIWAGLPATMAPVALRPPAIYGPGDQEVLRLLKAGRSGFLPAPAGRRGRFSLIHARDAAEAIHAALACPSLPEPVYELGDGHDQGYRMADVAALMRSMVARQPVVVPVPRLLVWALGSANTLFGRIGRRAVFFSAGKAREAIHPDWVSAADRGGPTIPGWTPGVSLEAGLKETLTHAGLLPDDPPANT</sequence>
<dbReference type="InterPro" id="IPR001509">
    <property type="entry name" value="Epimerase_deHydtase"/>
</dbReference>
<feature type="region of interest" description="Disordered" evidence="1">
    <location>
        <begin position="1"/>
        <end position="38"/>
    </location>
</feature>
<dbReference type="PANTHER" id="PTHR48079:SF6">
    <property type="entry name" value="NAD(P)-BINDING DOMAIN-CONTAINING PROTEIN-RELATED"/>
    <property type="match status" value="1"/>
</dbReference>
<dbReference type="GO" id="GO:0004029">
    <property type="term" value="F:aldehyde dehydrogenase (NAD+) activity"/>
    <property type="evidence" value="ECO:0007669"/>
    <property type="project" value="TreeGrafter"/>
</dbReference>
<dbReference type="InParanoid" id="A0A4R2PRF1"/>
<gene>
    <name evidence="3" type="ORF">EV659_10228</name>
</gene>
<feature type="domain" description="NAD-dependent epimerase/dehydratase" evidence="2">
    <location>
        <begin position="42"/>
        <end position="237"/>
    </location>
</feature>
<comment type="caution">
    <text evidence="3">The sequence shown here is derived from an EMBL/GenBank/DDBJ whole genome shotgun (WGS) entry which is preliminary data.</text>
</comment>
<dbReference type="InterPro" id="IPR051783">
    <property type="entry name" value="NAD(P)-dependent_oxidoreduct"/>
</dbReference>
<name>A0A4R2PRF1_RHOSA</name>
<evidence type="ECO:0000313" key="4">
    <source>
        <dbReference type="Proteomes" id="UP000295399"/>
    </source>
</evidence>
<reference evidence="3 4" key="1">
    <citation type="submission" date="2019-03" db="EMBL/GenBank/DDBJ databases">
        <title>Genomic Encyclopedia of Type Strains, Phase IV (KMG-IV): sequencing the most valuable type-strain genomes for metagenomic binning, comparative biology and taxonomic classification.</title>
        <authorList>
            <person name="Goeker M."/>
        </authorList>
    </citation>
    <scope>NUCLEOTIDE SEQUENCE [LARGE SCALE GENOMIC DNA]</scope>
    <source>
        <strain evidence="3 4">DSM 2132</strain>
    </source>
</reference>
<proteinExistence type="predicted"/>
<protein>
    <submittedName>
        <fullName evidence="3">Nucleoside-diphosphate-sugar epimerase</fullName>
    </submittedName>
</protein>
<dbReference type="InterPro" id="IPR036291">
    <property type="entry name" value="NAD(P)-bd_dom_sf"/>
</dbReference>
<dbReference type="OrthoDB" id="9814124at2"/>
<dbReference type="AlphaFoldDB" id="A0A4R2PRF1"/>
<keyword evidence="4" id="KW-1185">Reference proteome</keyword>
<dbReference type="Gene3D" id="3.40.50.720">
    <property type="entry name" value="NAD(P)-binding Rossmann-like Domain"/>
    <property type="match status" value="1"/>
</dbReference>
<dbReference type="Pfam" id="PF01370">
    <property type="entry name" value="Epimerase"/>
    <property type="match status" value="1"/>
</dbReference>
<dbReference type="Proteomes" id="UP000295399">
    <property type="component" value="Unassembled WGS sequence"/>
</dbReference>
<evidence type="ECO:0000259" key="2">
    <source>
        <dbReference type="Pfam" id="PF01370"/>
    </source>
</evidence>
<dbReference type="FunCoup" id="A0A4R2PRF1">
    <property type="interactions" value="317"/>
</dbReference>
<feature type="compositionally biased region" description="Low complexity" evidence="1">
    <location>
        <begin position="20"/>
        <end position="31"/>
    </location>
</feature>
<organism evidence="3 4">
    <name type="scientific">Rhodothalassium salexigens DSM 2132</name>
    <dbReference type="NCBI Taxonomy" id="1188247"/>
    <lineage>
        <taxon>Bacteria</taxon>
        <taxon>Pseudomonadati</taxon>
        <taxon>Pseudomonadota</taxon>
        <taxon>Alphaproteobacteria</taxon>
        <taxon>Rhodothalassiales</taxon>
        <taxon>Rhodothalassiaceae</taxon>
        <taxon>Rhodothalassium</taxon>
    </lineage>
</organism>